<keyword evidence="1" id="KW-1133">Transmembrane helix</keyword>
<dbReference type="RefSeq" id="XP_024372447.1">
    <property type="nucleotide sequence ID" value="XM_024516679.2"/>
</dbReference>
<keyword evidence="1" id="KW-0812">Transmembrane</keyword>
<proteinExistence type="predicted"/>
<dbReference type="RefSeq" id="XP_024372441.1">
    <property type="nucleotide sequence ID" value="XM_024516673.2"/>
</dbReference>
<dbReference type="PANTHER" id="PTHR35124">
    <property type="entry name" value="CYTOCHROME P450 FAMILY PROTEIN"/>
    <property type="match status" value="1"/>
</dbReference>
<dbReference type="HOGENOM" id="CLU_023547_0_0_1"/>
<dbReference type="PaxDb" id="3218-PP1S398_7V6.1"/>
<gene>
    <name evidence="3" type="primary">LOC112280813</name>
    <name evidence="2" type="ORF">PHYPA_000540</name>
</gene>
<dbReference type="FunCoup" id="A9U077">
    <property type="interactions" value="1113"/>
</dbReference>
<dbReference type="eggNOG" id="ENOG502QTKM">
    <property type="taxonomic scope" value="Eukaryota"/>
</dbReference>
<dbReference type="EMBL" id="ABEU02000001">
    <property type="protein sequence ID" value="PNR62116.1"/>
    <property type="molecule type" value="Genomic_DNA"/>
</dbReference>
<reference evidence="2 4" key="2">
    <citation type="journal article" date="2018" name="Plant J.">
        <title>The Physcomitrella patens chromosome-scale assembly reveals moss genome structure and evolution.</title>
        <authorList>
            <person name="Lang D."/>
            <person name="Ullrich K.K."/>
            <person name="Murat F."/>
            <person name="Fuchs J."/>
            <person name="Jenkins J."/>
            <person name="Haas F.B."/>
            <person name="Piednoel M."/>
            <person name="Gundlach H."/>
            <person name="Van Bel M."/>
            <person name="Meyberg R."/>
            <person name="Vives C."/>
            <person name="Morata J."/>
            <person name="Symeonidi A."/>
            <person name="Hiss M."/>
            <person name="Muchero W."/>
            <person name="Kamisugi Y."/>
            <person name="Saleh O."/>
            <person name="Blanc G."/>
            <person name="Decker E.L."/>
            <person name="van Gessel N."/>
            <person name="Grimwood J."/>
            <person name="Hayes R.D."/>
            <person name="Graham S.W."/>
            <person name="Gunter L.E."/>
            <person name="McDaniel S.F."/>
            <person name="Hoernstein S.N.W."/>
            <person name="Larsson A."/>
            <person name="Li F.W."/>
            <person name="Perroud P.F."/>
            <person name="Phillips J."/>
            <person name="Ranjan P."/>
            <person name="Rokshar D.S."/>
            <person name="Rothfels C.J."/>
            <person name="Schneider L."/>
            <person name="Shu S."/>
            <person name="Stevenson D.W."/>
            <person name="Thummler F."/>
            <person name="Tillich M."/>
            <person name="Villarreal Aguilar J.C."/>
            <person name="Widiez T."/>
            <person name="Wong G.K."/>
            <person name="Wymore A."/>
            <person name="Zhang Y."/>
            <person name="Zimmer A.D."/>
            <person name="Quatrano R.S."/>
            <person name="Mayer K.F.X."/>
            <person name="Goodstein D."/>
            <person name="Casacuberta J.M."/>
            <person name="Vandepoele K."/>
            <person name="Reski R."/>
            <person name="Cuming A.C."/>
            <person name="Tuskan G.A."/>
            <person name="Maumus F."/>
            <person name="Salse J."/>
            <person name="Schmutz J."/>
            <person name="Rensing S.A."/>
        </authorList>
    </citation>
    <scope>NUCLEOTIDE SEQUENCE [LARGE SCALE GENOMIC DNA]</scope>
    <source>
        <strain evidence="3 4">cv. Gransden 2004</strain>
    </source>
</reference>
<dbReference type="EnsemblPlants" id="Pp3c1_11910V3.1">
    <property type="protein sequence ID" value="Pp3c1_11910V3.1"/>
    <property type="gene ID" value="Pp3c1_11910"/>
</dbReference>
<evidence type="ECO:0000313" key="3">
    <source>
        <dbReference type="EnsemblPlants" id="Pp3c1_11910V3.1"/>
    </source>
</evidence>
<dbReference type="OrthoDB" id="2015909at2759"/>
<sequence length="593" mass="67997">MKVDLPTSSALQLGSKIQNRGAVLGVVYRSGFLVLLMFVGYKMAVACSRNVFLQDYIASLQPGLVQVVVPLNSSTDSSLESAKTRTGEQPTKFDTWPLLFPTFPNESVSILQQITENNTEPCYRQRTYTAQVFGLPKPVDGEPIQLQTGKIHELLIVSYEESGRRRCAGGDFFETDLSSDNWKARPTILDNRDGSYAVKFMVDSRFAGLFVFKVMLLFANFHALDASNCTEWSRLEDILTVEIEFVAPDPQQESLPDLRRCTDDDFSLKAWSGRWNRHTWNQTCEIRDDGRFICIDLDEECEAPWCEGKVGLLESNGWVYSAHCKFKIFTRDEAWDCLNGRWLFFWGDSNHEDSVRNLLNLVLGFPLTDVNHMRRWFNGTFYHPKKANHSLTITKIFNGHGEELGNLLGLSSLRNERYRDLLVSFFNGTHTPDTMVMNSGLHDAHFYQTASEFAEEGVDYAIDFWNGLWRHARPAIVYRTTVTSAGYAKGESGHARDGLPNPHKMEIYNRIFVEKMQELNYVPSLKVVDAFDLTFPWHYDLNHTDGVHYGREPSKTPWPWRPHHEYRKVTQVGHQYFVDLMLVHILLNAICPV</sequence>
<dbReference type="PANTHER" id="PTHR35124:SF1">
    <property type="entry name" value="CYTOCHROME P450 FAMILY PROTEIN"/>
    <property type="match status" value="1"/>
</dbReference>
<dbReference type="GeneID" id="112280813"/>
<name>A9U077_PHYPA</name>
<dbReference type="Gramene" id="Pp3c1_11910V3.2">
    <property type="protein sequence ID" value="Pp3c1_11910V3.2"/>
    <property type="gene ID" value="Pp3c1_11910"/>
</dbReference>
<reference evidence="3" key="3">
    <citation type="submission" date="2020-12" db="UniProtKB">
        <authorList>
            <consortium name="EnsemblPlants"/>
        </authorList>
    </citation>
    <scope>IDENTIFICATION</scope>
</reference>
<reference evidence="2 4" key="1">
    <citation type="journal article" date="2008" name="Science">
        <title>The Physcomitrella genome reveals evolutionary insights into the conquest of land by plants.</title>
        <authorList>
            <person name="Rensing S."/>
            <person name="Lang D."/>
            <person name="Zimmer A."/>
            <person name="Terry A."/>
            <person name="Salamov A."/>
            <person name="Shapiro H."/>
            <person name="Nishiyama T."/>
            <person name="Perroud P.-F."/>
            <person name="Lindquist E."/>
            <person name="Kamisugi Y."/>
            <person name="Tanahashi T."/>
            <person name="Sakakibara K."/>
            <person name="Fujita T."/>
            <person name="Oishi K."/>
            <person name="Shin-I T."/>
            <person name="Kuroki Y."/>
            <person name="Toyoda A."/>
            <person name="Suzuki Y."/>
            <person name="Hashimoto A."/>
            <person name="Yamaguchi K."/>
            <person name="Sugano A."/>
            <person name="Kohara Y."/>
            <person name="Fujiyama A."/>
            <person name="Anterola A."/>
            <person name="Aoki S."/>
            <person name="Ashton N."/>
            <person name="Barbazuk W.B."/>
            <person name="Barker E."/>
            <person name="Bennetzen J."/>
            <person name="Bezanilla M."/>
            <person name="Blankenship R."/>
            <person name="Cho S.H."/>
            <person name="Dutcher S."/>
            <person name="Estelle M."/>
            <person name="Fawcett J.A."/>
            <person name="Gundlach H."/>
            <person name="Hanada K."/>
            <person name="Heyl A."/>
            <person name="Hicks K.A."/>
            <person name="Hugh J."/>
            <person name="Lohr M."/>
            <person name="Mayer K."/>
            <person name="Melkozernov A."/>
            <person name="Murata T."/>
            <person name="Nelson D."/>
            <person name="Pils B."/>
            <person name="Prigge M."/>
            <person name="Reiss B."/>
            <person name="Renner T."/>
            <person name="Rombauts S."/>
            <person name="Rushton P."/>
            <person name="Sanderfoot A."/>
            <person name="Schween G."/>
            <person name="Shiu S.-H."/>
            <person name="Stueber K."/>
            <person name="Theodoulou F.L."/>
            <person name="Tu H."/>
            <person name="Van de Peer Y."/>
            <person name="Verrier P.J."/>
            <person name="Waters E."/>
            <person name="Wood A."/>
            <person name="Yang L."/>
            <person name="Cove D."/>
            <person name="Cuming A."/>
            <person name="Hasebe M."/>
            <person name="Lucas S."/>
            <person name="Mishler D.B."/>
            <person name="Reski R."/>
            <person name="Grigoriev I."/>
            <person name="Quatrano R.S."/>
            <person name="Boore J.L."/>
        </authorList>
    </citation>
    <scope>NUCLEOTIDE SEQUENCE [LARGE SCALE GENOMIC DNA]</scope>
    <source>
        <strain evidence="3 4">cv. Gransden 2004</strain>
    </source>
</reference>
<dbReference type="EnsemblPlants" id="Pp3c1_11910V3.3">
    <property type="protein sequence ID" value="Pp3c1_11910V3.3"/>
    <property type="gene ID" value="Pp3c1_11910"/>
</dbReference>
<keyword evidence="4" id="KW-1185">Reference proteome</keyword>
<dbReference type="KEGG" id="ppp:112280813"/>
<dbReference type="EnsemblPlants" id="Pp3c1_11910V3.2">
    <property type="protein sequence ID" value="Pp3c1_11910V3.2"/>
    <property type="gene ID" value="Pp3c1_11910"/>
</dbReference>
<dbReference type="AlphaFoldDB" id="A9U077"/>
<keyword evidence="1" id="KW-0472">Membrane</keyword>
<organism evidence="2">
    <name type="scientific">Physcomitrium patens</name>
    <name type="common">Spreading-leaved earth moss</name>
    <name type="synonym">Physcomitrella patens</name>
    <dbReference type="NCBI Taxonomy" id="3218"/>
    <lineage>
        <taxon>Eukaryota</taxon>
        <taxon>Viridiplantae</taxon>
        <taxon>Streptophyta</taxon>
        <taxon>Embryophyta</taxon>
        <taxon>Bryophyta</taxon>
        <taxon>Bryophytina</taxon>
        <taxon>Bryopsida</taxon>
        <taxon>Funariidae</taxon>
        <taxon>Funariales</taxon>
        <taxon>Funariaceae</taxon>
        <taxon>Physcomitrium</taxon>
    </lineage>
</organism>
<dbReference type="OMA" id="NDECQIS"/>
<evidence type="ECO:0000313" key="2">
    <source>
        <dbReference type="EMBL" id="PNR62116.1"/>
    </source>
</evidence>
<accession>A9U077</accession>
<protein>
    <submittedName>
        <fullName evidence="2 3">Uncharacterized protein</fullName>
    </submittedName>
</protein>
<evidence type="ECO:0000256" key="1">
    <source>
        <dbReference type="SAM" id="Phobius"/>
    </source>
</evidence>
<dbReference type="Proteomes" id="UP000006727">
    <property type="component" value="Chromosome 1"/>
</dbReference>
<dbReference type="Gramene" id="Pp3c1_11910V3.3">
    <property type="protein sequence ID" value="Pp3c1_11910V3.3"/>
    <property type="gene ID" value="Pp3c1_11910"/>
</dbReference>
<feature type="transmembrane region" description="Helical" evidence="1">
    <location>
        <begin position="21"/>
        <end position="41"/>
    </location>
</feature>
<dbReference type="Gramene" id="Pp3c1_11910V3.1">
    <property type="protein sequence ID" value="Pp3c1_11910V3.1"/>
    <property type="gene ID" value="Pp3c1_11910"/>
</dbReference>
<evidence type="ECO:0000313" key="4">
    <source>
        <dbReference type="Proteomes" id="UP000006727"/>
    </source>
</evidence>